<sequence length="161" mass="19294">MQLKLKTKKRKTRTLLNVYDLQKFSPRCVSVLRPLYVLAAPLVHQRSQHNHSGTDDNSQRYSRFLAGTHSTGGGRFFVDAAHSGVVNSVMCVIRRSRSRRRRRIGTGRRSRRRVMRRRRSWRWRRIGRGRVRSRSRSRRRRRRQIRLRSRSRSRRFGGDVD</sequence>
<proteinExistence type="evidence at transcript level"/>
<feature type="region of interest" description="Disordered" evidence="1">
    <location>
        <begin position="129"/>
        <end position="161"/>
    </location>
</feature>
<organism evidence="2">
    <name type="scientific">Glycine max</name>
    <name type="common">Soybean</name>
    <name type="synonym">Glycine hispida</name>
    <dbReference type="NCBI Taxonomy" id="3847"/>
    <lineage>
        <taxon>Eukaryota</taxon>
        <taxon>Viridiplantae</taxon>
        <taxon>Streptophyta</taxon>
        <taxon>Embryophyta</taxon>
        <taxon>Tracheophyta</taxon>
        <taxon>Spermatophyta</taxon>
        <taxon>Magnoliopsida</taxon>
        <taxon>eudicotyledons</taxon>
        <taxon>Gunneridae</taxon>
        <taxon>Pentapetalae</taxon>
        <taxon>rosids</taxon>
        <taxon>fabids</taxon>
        <taxon>Fabales</taxon>
        <taxon>Fabaceae</taxon>
        <taxon>Papilionoideae</taxon>
        <taxon>50 kb inversion clade</taxon>
        <taxon>NPAAA clade</taxon>
        <taxon>indigoferoid/millettioid clade</taxon>
        <taxon>Phaseoleae</taxon>
        <taxon>Glycine</taxon>
        <taxon>Glycine subgen. Soja</taxon>
    </lineage>
</organism>
<name>C6T5D1_SOYBN</name>
<reference evidence="2" key="1">
    <citation type="submission" date="2009-08" db="EMBL/GenBank/DDBJ databases">
        <authorList>
            <person name="Cheung F."/>
            <person name="Xiao Y."/>
            <person name="Chan A."/>
            <person name="Moskal W."/>
            <person name="Town C.D."/>
        </authorList>
    </citation>
    <scope>NUCLEOTIDE SEQUENCE</scope>
</reference>
<accession>C6T5D1</accession>
<dbReference type="EMBL" id="BT093129">
    <property type="protein sequence ID" value="ACU17504.1"/>
    <property type="molecule type" value="mRNA"/>
</dbReference>
<dbReference type="EMBL" id="BT092643">
    <property type="protein sequence ID" value="ACU16943.1"/>
    <property type="molecule type" value="mRNA"/>
</dbReference>
<evidence type="ECO:0000313" key="2">
    <source>
        <dbReference type="EMBL" id="ACU16943.1"/>
    </source>
</evidence>
<protein>
    <submittedName>
        <fullName evidence="2">Uncharacterized protein</fullName>
    </submittedName>
</protein>
<evidence type="ECO:0000256" key="1">
    <source>
        <dbReference type="SAM" id="MobiDB-lite"/>
    </source>
</evidence>
<feature type="compositionally biased region" description="Basic residues" evidence="1">
    <location>
        <begin position="129"/>
        <end position="155"/>
    </location>
</feature>
<dbReference type="AlphaFoldDB" id="C6T5D1"/>